<dbReference type="PANTHER" id="PTHR30136">
    <property type="entry name" value="HELIX-TURN-HELIX TRANSCRIPTIONAL REGULATOR, ICLR FAMILY"/>
    <property type="match status" value="1"/>
</dbReference>
<dbReference type="InterPro" id="IPR005471">
    <property type="entry name" value="Tscrpt_reg_IclR_N"/>
</dbReference>
<dbReference type="SUPFAM" id="SSF46785">
    <property type="entry name" value="Winged helix' DNA-binding domain"/>
    <property type="match status" value="1"/>
</dbReference>
<dbReference type="Pfam" id="PF09339">
    <property type="entry name" value="HTH_IclR"/>
    <property type="match status" value="1"/>
</dbReference>
<dbReference type="InterPro" id="IPR050707">
    <property type="entry name" value="HTH_MetabolicPath_Reg"/>
</dbReference>
<evidence type="ECO:0000313" key="3">
    <source>
        <dbReference type="Proteomes" id="UP001055868"/>
    </source>
</evidence>
<dbReference type="Gene3D" id="1.10.10.10">
    <property type="entry name" value="Winged helix-like DNA-binding domain superfamily/Winged helix DNA-binding domain"/>
    <property type="match status" value="1"/>
</dbReference>
<gene>
    <name evidence="2" type="ORF">M4486_16400</name>
</gene>
<accession>A0ABY4N4Z9</accession>
<sequence>MGDEVNEAARSVADKVTALLRAVGAADEPVSLAALTVASGTSKSTCRRLLLDLSTQGYVRSPRRGMYTAGPRLQGLAAAVVRGDRMGGVIRESLGALARATGHVALRVSVIDERAVVLDLENPQNIPLGVQVGEELPAHRIWADGGGGRQQADPVDEYPSRSLWTLSAPIDDQGQERLALVGLAFMRPQSTSASDLLAAHARTLRDIGSRARDAG</sequence>
<dbReference type="PROSITE" id="PS51077">
    <property type="entry name" value="HTH_ICLR"/>
    <property type="match status" value="1"/>
</dbReference>
<dbReference type="InterPro" id="IPR036390">
    <property type="entry name" value="WH_DNA-bd_sf"/>
</dbReference>
<name>A0ABY4N4Z9_9MICO</name>
<dbReference type="RefSeq" id="WP_249478352.1">
    <property type="nucleotide sequence ID" value="NZ_CP097218.1"/>
</dbReference>
<reference evidence="2" key="1">
    <citation type="submission" date="2022-05" db="EMBL/GenBank/DDBJ databases">
        <title>Genomic analysis of Brachybacterium sp. CBA3104.</title>
        <authorList>
            <person name="Roh S.W."/>
            <person name="Kim Y.B."/>
            <person name="Kim Y."/>
        </authorList>
    </citation>
    <scope>NUCLEOTIDE SEQUENCE</scope>
    <source>
        <strain evidence="2">CBA3104</strain>
    </source>
</reference>
<evidence type="ECO:0000313" key="2">
    <source>
        <dbReference type="EMBL" id="UQN29191.1"/>
    </source>
</evidence>
<evidence type="ECO:0000259" key="1">
    <source>
        <dbReference type="PROSITE" id="PS51077"/>
    </source>
</evidence>
<keyword evidence="3" id="KW-1185">Reference proteome</keyword>
<organism evidence="2 3">
    <name type="scientific">Brachybacterium kimchii</name>
    <dbReference type="NCBI Taxonomy" id="2942909"/>
    <lineage>
        <taxon>Bacteria</taxon>
        <taxon>Bacillati</taxon>
        <taxon>Actinomycetota</taxon>
        <taxon>Actinomycetes</taxon>
        <taxon>Micrococcales</taxon>
        <taxon>Dermabacteraceae</taxon>
        <taxon>Brachybacterium</taxon>
    </lineage>
</organism>
<protein>
    <submittedName>
        <fullName evidence="2">Helix-turn-helix domain-containing protein</fullName>
    </submittedName>
</protein>
<dbReference type="EMBL" id="CP097218">
    <property type="protein sequence ID" value="UQN29191.1"/>
    <property type="molecule type" value="Genomic_DNA"/>
</dbReference>
<feature type="domain" description="HTH iclR-type" evidence="1">
    <location>
        <begin position="10"/>
        <end position="71"/>
    </location>
</feature>
<proteinExistence type="predicted"/>
<dbReference type="PANTHER" id="PTHR30136:SF24">
    <property type="entry name" value="HTH-TYPE TRANSCRIPTIONAL REPRESSOR ALLR"/>
    <property type="match status" value="1"/>
</dbReference>
<dbReference type="InterPro" id="IPR036388">
    <property type="entry name" value="WH-like_DNA-bd_sf"/>
</dbReference>
<dbReference type="Proteomes" id="UP001055868">
    <property type="component" value="Chromosome"/>
</dbReference>